<feature type="transmembrane region" description="Helical" evidence="6">
    <location>
        <begin position="523"/>
        <end position="544"/>
    </location>
</feature>
<dbReference type="PROSITE" id="PS50011">
    <property type="entry name" value="PROTEIN_KINASE_DOM"/>
    <property type="match status" value="1"/>
</dbReference>
<keyword evidence="6" id="KW-0472">Membrane</keyword>
<dbReference type="GeneID" id="94848179"/>
<accession>A0A1J4J202</accession>
<dbReference type="Gene3D" id="3.30.200.20">
    <property type="entry name" value="Phosphorylase Kinase, domain 1"/>
    <property type="match status" value="1"/>
</dbReference>
<evidence type="ECO:0000259" key="7">
    <source>
        <dbReference type="PROSITE" id="PS50011"/>
    </source>
</evidence>
<evidence type="ECO:0000256" key="1">
    <source>
        <dbReference type="ARBA" id="ARBA00022679"/>
    </source>
</evidence>
<dbReference type="Pfam" id="PF00069">
    <property type="entry name" value="Pkinase"/>
    <property type="match status" value="1"/>
</dbReference>
<evidence type="ECO:0000256" key="3">
    <source>
        <dbReference type="ARBA" id="ARBA00022777"/>
    </source>
</evidence>
<dbReference type="SUPFAM" id="SSF56112">
    <property type="entry name" value="Protein kinase-like (PK-like)"/>
    <property type="match status" value="1"/>
</dbReference>
<dbReference type="InterPro" id="IPR008271">
    <property type="entry name" value="Ser/Thr_kinase_AS"/>
</dbReference>
<keyword evidence="9" id="KW-1185">Reference proteome</keyword>
<evidence type="ECO:0000256" key="6">
    <source>
        <dbReference type="SAM" id="Phobius"/>
    </source>
</evidence>
<evidence type="ECO:0000256" key="4">
    <source>
        <dbReference type="ARBA" id="ARBA00022840"/>
    </source>
</evidence>
<evidence type="ECO:0000313" key="9">
    <source>
        <dbReference type="Proteomes" id="UP000179807"/>
    </source>
</evidence>
<dbReference type="SMART" id="SM00220">
    <property type="entry name" value="S_TKc"/>
    <property type="match status" value="1"/>
</dbReference>
<dbReference type="CDD" id="cd00180">
    <property type="entry name" value="PKc"/>
    <property type="match status" value="1"/>
</dbReference>
<comment type="caution">
    <text evidence="8">The sequence shown here is derived from an EMBL/GenBank/DDBJ whole genome shotgun (WGS) entry which is preliminary data.</text>
</comment>
<feature type="transmembrane region" description="Helical" evidence="6">
    <location>
        <begin position="319"/>
        <end position="336"/>
    </location>
</feature>
<dbReference type="EMBL" id="MLAK01001468">
    <property type="protein sequence ID" value="OHS92793.1"/>
    <property type="molecule type" value="Genomic_DNA"/>
</dbReference>
<feature type="domain" description="Protein kinase" evidence="7">
    <location>
        <begin position="105"/>
        <end position="403"/>
    </location>
</feature>
<dbReference type="PROSITE" id="PS00108">
    <property type="entry name" value="PROTEIN_KINASE_ST"/>
    <property type="match status" value="1"/>
</dbReference>
<evidence type="ECO:0000256" key="2">
    <source>
        <dbReference type="ARBA" id="ARBA00022741"/>
    </source>
</evidence>
<keyword evidence="2" id="KW-0547">Nucleotide-binding</keyword>
<comment type="similarity">
    <text evidence="5">Belongs to the protein kinase superfamily. Ser/Thr protein kinase family. GCN2 subfamily.</text>
</comment>
<dbReference type="VEuPathDB" id="TrichDB:TRFO_40914"/>
<keyword evidence="6" id="KW-0812">Transmembrane</keyword>
<evidence type="ECO:0000313" key="8">
    <source>
        <dbReference type="EMBL" id="OHS92793.1"/>
    </source>
</evidence>
<dbReference type="Proteomes" id="UP000179807">
    <property type="component" value="Unassembled WGS sequence"/>
</dbReference>
<organism evidence="8 9">
    <name type="scientific">Tritrichomonas foetus</name>
    <dbReference type="NCBI Taxonomy" id="1144522"/>
    <lineage>
        <taxon>Eukaryota</taxon>
        <taxon>Metamonada</taxon>
        <taxon>Parabasalia</taxon>
        <taxon>Tritrichomonadida</taxon>
        <taxon>Tritrichomonadidae</taxon>
        <taxon>Tritrichomonas</taxon>
    </lineage>
</organism>
<dbReference type="RefSeq" id="XP_068345930.1">
    <property type="nucleotide sequence ID" value="XM_068513475.1"/>
</dbReference>
<keyword evidence="6" id="KW-1133">Transmembrane helix</keyword>
<dbReference type="OrthoDB" id="1405469at2759"/>
<dbReference type="InterPro" id="IPR000719">
    <property type="entry name" value="Prot_kinase_dom"/>
</dbReference>
<gene>
    <name evidence="8" type="ORF">TRFO_40914</name>
</gene>
<dbReference type="AlphaFoldDB" id="A0A1J4J202"/>
<dbReference type="GO" id="GO:0005524">
    <property type="term" value="F:ATP binding"/>
    <property type="evidence" value="ECO:0007669"/>
    <property type="project" value="UniProtKB-KW"/>
</dbReference>
<dbReference type="GO" id="GO:0005737">
    <property type="term" value="C:cytoplasm"/>
    <property type="evidence" value="ECO:0007669"/>
    <property type="project" value="TreeGrafter"/>
</dbReference>
<keyword evidence="1" id="KW-0808">Transferase</keyword>
<keyword evidence="3 8" id="KW-0418">Kinase</keyword>
<dbReference type="Gene3D" id="1.10.510.10">
    <property type="entry name" value="Transferase(Phosphotransferase) domain 1"/>
    <property type="match status" value="1"/>
</dbReference>
<sequence>MSDLEASNPSNHFISALENELESTDTSAKNWIVLFRNTQNQLVLYNNYTQSFRTTTIARNINNDNIYLSFSYFHWLAKYYSSHFSNQLPPPLSEYLLNGYFDNFFYKREKIVSGGTSSVYHVWHRLANIDIAEYAVKVIPFGDFSRLRKVLNEVKLFQHLSLSRHPFIIGYYHCWIENFQPAFLGPKIPCLFILMEFSKIGNLETFFKKYQFKLDDKFKWKIFLQVLSALQYLHHQEIIHRDLKMSNILVLEDETNVNDMKYKFVLSDFGTTITANMQQNLKESYERTGATGTIETMAPELFEKTDGKYKYSHSFASDIWSIGIIFFNLFVGCNPFEKNGKKLLKNFSTLDNLLSHFSINKSNIPSDIYSLLGKMITVISQRCHSIDEIVNDEIVLKRIHEFNYENYFIFGNNTHSSKHFNNFSHIKNCSKIIPTSEELSQSIPLTIIYAQNNNLFCSYRISNLWKRKWKLYVILLCSVLCNNCRSLQEYFIHLVVSLIIVILSFIKIEFLFVLPIFCGYETLIGSSNSLFYILLIFVIIIFLVKS</sequence>
<dbReference type="InterPro" id="IPR011009">
    <property type="entry name" value="Kinase-like_dom_sf"/>
</dbReference>
<dbReference type="GO" id="GO:0004672">
    <property type="term" value="F:protein kinase activity"/>
    <property type="evidence" value="ECO:0007669"/>
    <property type="project" value="InterPro"/>
</dbReference>
<evidence type="ECO:0000256" key="5">
    <source>
        <dbReference type="ARBA" id="ARBA00037982"/>
    </source>
</evidence>
<dbReference type="PANTHER" id="PTHR11042:SF138">
    <property type="entry name" value="SERINE_THREONINE-PROTEIN KINASE IKS1-RELATED"/>
    <property type="match status" value="1"/>
</dbReference>
<keyword evidence="4" id="KW-0067">ATP-binding</keyword>
<dbReference type="InterPro" id="IPR050339">
    <property type="entry name" value="CC_SR_Kinase"/>
</dbReference>
<dbReference type="PANTHER" id="PTHR11042">
    <property type="entry name" value="EUKARYOTIC TRANSLATION INITIATION FACTOR 2-ALPHA KINASE EIF2-ALPHA KINASE -RELATED"/>
    <property type="match status" value="1"/>
</dbReference>
<dbReference type="GO" id="GO:0005634">
    <property type="term" value="C:nucleus"/>
    <property type="evidence" value="ECO:0007669"/>
    <property type="project" value="TreeGrafter"/>
</dbReference>
<name>A0A1J4J202_9EUKA</name>
<protein>
    <submittedName>
        <fullName evidence="8">AGC family protein kinase</fullName>
    </submittedName>
</protein>
<feature type="transmembrane region" description="Helical" evidence="6">
    <location>
        <begin position="490"/>
        <end position="517"/>
    </location>
</feature>
<proteinExistence type="inferred from homology"/>
<reference evidence="8" key="1">
    <citation type="submission" date="2016-10" db="EMBL/GenBank/DDBJ databases">
        <authorList>
            <person name="Benchimol M."/>
            <person name="Almeida L.G."/>
            <person name="Vasconcelos A.T."/>
            <person name="Perreira-Neves A."/>
            <person name="Rosa I.A."/>
            <person name="Tasca T."/>
            <person name="Bogo M.R."/>
            <person name="de Souza W."/>
        </authorList>
    </citation>
    <scope>NUCLEOTIDE SEQUENCE [LARGE SCALE GENOMIC DNA]</scope>
    <source>
        <strain evidence="8">K</strain>
    </source>
</reference>